<evidence type="ECO:0000313" key="3">
    <source>
        <dbReference type="EnsemblMetazoa" id="CapteP221770"/>
    </source>
</evidence>
<dbReference type="GO" id="GO:0030424">
    <property type="term" value="C:axon"/>
    <property type="evidence" value="ECO:0007669"/>
    <property type="project" value="TreeGrafter"/>
</dbReference>
<dbReference type="EMBL" id="AMQN01003303">
    <property type="status" value="NOT_ANNOTATED_CDS"/>
    <property type="molecule type" value="Genomic_DNA"/>
</dbReference>
<evidence type="ECO:0000313" key="2">
    <source>
        <dbReference type="EMBL" id="ELT89138.1"/>
    </source>
</evidence>
<protein>
    <recommendedName>
        <fullName evidence="1">Spatacsin C-terminal domain-containing protein</fullName>
    </recommendedName>
</protein>
<evidence type="ECO:0000313" key="4">
    <source>
        <dbReference type="Proteomes" id="UP000014760"/>
    </source>
</evidence>
<dbReference type="InterPro" id="IPR028103">
    <property type="entry name" value="Spatacsin"/>
</dbReference>
<dbReference type="PANTHER" id="PTHR13650">
    <property type="entry name" value="SPATACSIN"/>
    <property type="match status" value="1"/>
</dbReference>
<dbReference type="EnsemblMetazoa" id="CapteT221770">
    <property type="protein sequence ID" value="CapteP221770"/>
    <property type="gene ID" value="CapteG221770"/>
</dbReference>
<dbReference type="GO" id="GO:0008088">
    <property type="term" value="P:axo-dendritic transport"/>
    <property type="evidence" value="ECO:0007669"/>
    <property type="project" value="TreeGrafter"/>
</dbReference>
<dbReference type="GO" id="GO:0030425">
    <property type="term" value="C:dendrite"/>
    <property type="evidence" value="ECO:0007669"/>
    <property type="project" value="TreeGrafter"/>
</dbReference>
<sequence length="2424" mass="275528">MEGDWVDSSFQYLISEFNDKELLDGSRLVQNDPSNRVLAVKLGDQISIFNLKKGFCICWSHCDKDQDDGSETISFSTISSSSIHIWKISFSTDDISQISSININDLVASSPENLSCPNQNTTSLKVVHLYRDRAVYLYGQWLLCFNIHLKDGLLTSRKILHNKEVLIQVVPHDLELRYQFPLSKFDFPGSAILSSVLFSLSPDGRTLYYSFLSNLFFLDLTKLSFTNAPSKPLTLIKRSTSQIINPKSTQNQRWRNKLSAKLPPVKVTGFTKRDTRVLSQASAVSGCDVVFLPEDIKEMRIIELQALVGGCLFHTSDKEKQVLVYVEMIEPRIITHRVEVECRILLPKSCFSAPVILSEKGISGVAFNTSQEHLVNKLMLYSSAASAETLCRINAWDKCSIPMHTLQVGLKNRQMDTVTFFLKSRENIFSLPKDVSLHALTENDIAYHALDLEQMSEVINLLTSSIGHHINDTQSKQFAEHLLVITLNHLNIVVKGIVSKQKTVESIGMASVQFQKDTTQILSVMTEYIIKLRTFLSRGPSSQTPSSAVPLNSWMSEAQERLLAVWGSLDQKAATIEALLNGQLPLIQAHLSERFGKKAAHIETIIAYGLDETISLLHDRDMNQASRLLINMGYDTESKLKEICMHTADRQLRLYLSYYLNANGSLTNEELAMVDYLQQLEAVYSCASFEMAKSLRTESRSKKWEDSVDLCALMPAPKSTITDECGELYPVEVSNSETAAYSDVLLNWVAHWDADTRSRVIADQVLFQSEKNAAAYSQVLTPSVIWGYLCDHLDVARLEEWINHQYPLQPSGNSAVPWPYNLAIMDDMLLMLDRCPLHIKDDLLDLLASRGIWTSTESSSFPLLLRRLSHLCISFSPQMKSGNDRQTAFHRNVIELTQKENLPELLYYYLLNSGLSNSAIEDVLPASISPWFKALLHIRQISSSVSDPTSVFEAGVALHQHLCNERFSVQDDLKPMLNSKYIRRLLALLSFSPSHFEEIFCDPSSLDALVEYPRIQRAIACRNEDRVVKQDLTVYQLLQGNGPFDPSRLFGWQRANTLATQEAPKEIPHFASESLAKSYACKQSLSHTYFLKQGRPSYAMCAFLHQQLLMGNHRLSHNSIQNVCDRATVLAIKNFLNPVVTSSCVAFIEMMGGDSSWSRLYLQSANQLWAHQHACNVIGGNLEKRRNSETLLRKHIVTMFLRCMQQHYQTQCEIASLLQSAINWTISKQNIKPTSYEASQLWMLSYLFTRGHHLRPCTIFLTECAKVDNWLMFVSYAQMMQYSVDELRGLIERFSSCHLREHLRHLLDHIVHMDHTRSLSMSPTPDNAPSNPRESRDFRAQLYAKIGLHQTKQQVLLPDDFSTKSTFFEIILFCEDQPLPWRCLCAAAYRCSYPELAVIAQGYENSQSLTCLSTWLVVSSTPQVLAIFTEKFSPLESKIWSLESVLDLMEILIQKDLCQILLRGIKMMQPEDECLASFLRFNESVERFENPDEINKCLAKFQEDYQKLEQNSEFSQLSTKAVIESIASFVITHFFKTEKCRIKVRKFLQYLDKCKIMRPLLSRVIDIELLHKIHCIAGHLEVPLNSLILGGDQSIPEFLAACQDVLVHLEKLSAYQEARVFSTLTNQDVDSVTIHELQNELNLLKGSRSWSTIEMREQFWKHCHDCMLRHQMAALNAASFFQEHAALTTEASERSHILQLALDWLNEEQHSHQRHFIFCELWRSKIQHCIQAKSQNSWKIKSKWTIDKNNLLSIVNTRNMAAVKAASLSEEESKTLDILIEDLLNCGQISTAREVVSHFKYDNRDLDIITSCVLMARGLLQPEGLEPHLKQLLTSTPSVRKLRRISSTTLVSLPRKPSQLSISSQAQMAIDTEWEEVNEIKLCTIRALGQHCSAGERAIQLIITAYQICVTLLHTFDWVLETETFTMLHDLLCSDVKQRFVLAKSFILHSGVSDEQVSGFFSDVVLRELKILSGLSSSVEPPDTMILKGGFDANRTVSENRTSSCMTELIQLCQDPAVMGQRLLDMVVSLHSVNAEITKQRDIGIHDVLSKVMMIEVELLIYAHDCFTLACHMEGISSLLHTARAVTMALCQAKEFNLMVHLLTGVARYTEMTYIFELLKENHQFESLFMKGIARDNQLRVAVMDYLNRYHQDDRDLQKVVSFRFTRFREIASLLCEDAHRALRSVASDRSFGNNCDTIDYRKFIKPEVNLFTCVNKLVVQNESCCKYKVALTLLFPDNKPATQQTLQMALDALNDAAESYARESCLRHAQQCSKQAKMVALQLQLLPTKTKIIGLDCASLQSFLEKHPKMTEALVVCEGYGQHNLWTEALYSQVIGHNNLTYLQEFCNHRHLTSSLIADIAVKFQADSSSKPKTATAAMKKILAHCTDIAQRYQLNSSLGFDEDFSQDDVMAYLRDHNVLNDN</sequence>
<evidence type="ECO:0000259" key="1">
    <source>
        <dbReference type="Pfam" id="PF14649"/>
    </source>
</evidence>
<name>R7T6W5_CAPTE</name>
<dbReference type="InterPro" id="IPR028107">
    <property type="entry name" value="Spatacsin_C_dom"/>
</dbReference>
<organism evidence="2">
    <name type="scientific">Capitella teleta</name>
    <name type="common">Polychaete worm</name>
    <dbReference type="NCBI Taxonomy" id="283909"/>
    <lineage>
        <taxon>Eukaryota</taxon>
        <taxon>Metazoa</taxon>
        <taxon>Spiralia</taxon>
        <taxon>Lophotrochozoa</taxon>
        <taxon>Annelida</taxon>
        <taxon>Polychaeta</taxon>
        <taxon>Sedentaria</taxon>
        <taxon>Scolecida</taxon>
        <taxon>Capitellidae</taxon>
        <taxon>Capitella</taxon>
    </lineage>
</organism>
<reference evidence="3" key="3">
    <citation type="submission" date="2015-06" db="UniProtKB">
        <authorList>
            <consortium name="EnsemblMetazoa"/>
        </authorList>
    </citation>
    <scope>IDENTIFICATION</scope>
</reference>
<dbReference type="HOGENOM" id="CLU_001081_0_0_1"/>
<dbReference type="OMA" id="ACCLNGP"/>
<dbReference type="GO" id="GO:0048489">
    <property type="term" value="P:synaptic vesicle transport"/>
    <property type="evidence" value="ECO:0007669"/>
    <property type="project" value="TreeGrafter"/>
</dbReference>
<dbReference type="STRING" id="283909.R7T6W5"/>
<proteinExistence type="predicted"/>
<dbReference type="GO" id="GO:0045202">
    <property type="term" value="C:synapse"/>
    <property type="evidence" value="ECO:0007669"/>
    <property type="project" value="TreeGrafter"/>
</dbReference>
<reference evidence="4" key="1">
    <citation type="submission" date="2012-12" db="EMBL/GenBank/DDBJ databases">
        <authorList>
            <person name="Hellsten U."/>
            <person name="Grimwood J."/>
            <person name="Chapman J.A."/>
            <person name="Shapiro H."/>
            <person name="Aerts A."/>
            <person name="Otillar R.P."/>
            <person name="Terry A.Y."/>
            <person name="Boore J.L."/>
            <person name="Simakov O."/>
            <person name="Marletaz F."/>
            <person name="Cho S.-J."/>
            <person name="Edsinger-Gonzales E."/>
            <person name="Havlak P."/>
            <person name="Kuo D.-H."/>
            <person name="Larsson T."/>
            <person name="Lv J."/>
            <person name="Arendt D."/>
            <person name="Savage R."/>
            <person name="Osoegawa K."/>
            <person name="de Jong P."/>
            <person name="Lindberg D.R."/>
            <person name="Seaver E.C."/>
            <person name="Weisblat D.A."/>
            <person name="Putnam N.H."/>
            <person name="Grigoriev I.V."/>
            <person name="Rokhsar D.S."/>
        </authorList>
    </citation>
    <scope>NUCLEOTIDE SEQUENCE</scope>
    <source>
        <strain evidence="4">I ESC-2004</strain>
    </source>
</reference>
<dbReference type="Pfam" id="PF14649">
    <property type="entry name" value="Spatacsin_C"/>
    <property type="match status" value="1"/>
</dbReference>
<accession>R7T6W5</accession>
<dbReference type="OrthoDB" id="2018754at2759"/>
<dbReference type="PANTHER" id="PTHR13650:SF0">
    <property type="entry name" value="SPATACSIN"/>
    <property type="match status" value="1"/>
</dbReference>
<dbReference type="EMBL" id="KB311498">
    <property type="protein sequence ID" value="ELT89138.1"/>
    <property type="molecule type" value="Genomic_DNA"/>
</dbReference>
<dbReference type="GO" id="GO:0005737">
    <property type="term" value="C:cytoplasm"/>
    <property type="evidence" value="ECO:0007669"/>
    <property type="project" value="TreeGrafter"/>
</dbReference>
<feature type="domain" description="Spatacsin C-terminal" evidence="1">
    <location>
        <begin position="2019"/>
        <end position="2366"/>
    </location>
</feature>
<dbReference type="GO" id="GO:0007409">
    <property type="term" value="P:axonogenesis"/>
    <property type="evidence" value="ECO:0007669"/>
    <property type="project" value="TreeGrafter"/>
</dbReference>
<dbReference type="Proteomes" id="UP000014760">
    <property type="component" value="Unassembled WGS sequence"/>
</dbReference>
<dbReference type="GO" id="GO:0007268">
    <property type="term" value="P:chemical synaptic transmission"/>
    <property type="evidence" value="ECO:0007669"/>
    <property type="project" value="TreeGrafter"/>
</dbReference>
<reference evidence="2 4" key="2">
    <citation type="journal article" date="2013" name="Nature">
        <title>Insights into bilaterian evolution from three spiralian genomes.</title>
        <authorList>
            <person name="Simakov O."/>
            <person name="Marletaz F."/>
            <person name="Cho S.J."/>
            <person name="Edsinger-Gonzales E."/>
            <person name="Havlak P."/>
            <person name="Hellsten U."/>
            <person name="Kuo D.H."/>
            <person name="Larsson T."/>
            <person name="Lv J."/>
            <person name="Arendt D."/>
            <person name="Savage R."/>
            <person name="Osoegawa K."/>
            <person name="de Jong P."/>
            <person name="Grimwood J."/>
            <person name="Chapman J.A."/>
            <person name="Shapiro H."/>
            <person name="Aerts A."/>
            <person name="Otillar R.P."/>
            <person name="Terry A.Y."/>
            <person name="Boore J.L."/>
            <person name="Grigoriev I.V."/>
            <person name="Lindberg D.R."/>
            <person name="Seaver E.C."/>
            <person name="Weisblat D.A."/>
            <person name="Putnam N.H."/>
            <person name="Rokhsar D.S."/>
        </authorList>
    </citation>
    <scope>NUCLEOTIDE SEQUENCE</scope>
    <source>
        <strain evidence="2 4">I ESC-2004</strain>
    </source>
</reference>
<keyword evidence="4" id="KW-1185">Reference proteome</keyword>
<dbReference type="FunCoup" id="R7T6W5">
    <property type="interactions" value="1267"/>
</dbReference>
<gene>
    <name evidence="2" type="ORF">CAPTEDRAFT_221770</name>
</gene>